<keyword evidence="1" id="KW-1133">Transmembrane helix</keyword>
<dbReference type="Proteomes" id="UP000196560">
    <property type="component" value="Unassembled WGS sequence"/>
</dbReference>
<comment type="caution">
    <text evidence="2">The sequence shown here is derived from an EMBL/GenBank/DDBJ whole genome shotgun (WGS) entry which is preliminary data.</text>
</comment>
<feature type="transmembrane region" description="Helical" evidence="1">
    <location>
        <begin position="301"/>
        <end position="321"/>
    </location>
</feature>
<feature type="transmembrane region" description="Helical" evidence="1">
    <location>
        <begin position="94"/>
        <end position="112"/>
    </location>
</feature>
<feature type="transmembrane region" description="Helical" evidence="1">
    <location>
        <begin position="121"/>
        <end position="141"/>
    </location>
</feature>
<feature type="transmembrane region" description="Helical" evidence="1">
    <location>
        <begin position="182"/>
        <end position="208"/>
    </location>
</feature>
<protein>
    <submittedName>
        <fullName evidence="2">DUF2232 domain-containing protein</fullName>
    </submittedName>
</protein>
<dbReference type="EMBL" id="NFHO01000005">
    <property type="protein sequence ID" value="OUN43130.1"/>
    <property type="molecule type" value="Genomic_DNA"/>
</dbReference>
<feature type="transmembrane region" description="Helical" evidence="1">
    <location>
        <begin position="267"/>
        <end position="289"/>
    </location>
</feature>
<dbReference type="AlphaFoldDB" id="A0A1Y3UCQ4"/>
<reference evidence="3" key="1">
    <citation type="submission" date="2017-04" db="EMBL/GenBank/DDBJ databases">
        <title>Function of individual gut microbiota members based on whole genome sequencing of pure cultures obtained from chicken caecum.</title>
        <authorList>
            <person name="Medvecky M."/>
            <person name="Cejkova D."/>
            <person name="Polansky O."/>
            <person name="Karasova D."/>
            <person name="Kubasova T."/>
            <person name="Cizek A."/>
            <person name="Rychlik I."/>
        </authorList>
    </citation>
    <scope>NUCLEOTIDE SEQUENCE [LARGE SCALE GENOMIC DNA]</scope>
    <source>
        <strain evidence="3">An70</strain>
    </source>
</reference>
<keyword evidence="3" id="KW-1185">Reference proteome</keyword>
<feature type="transmembrane region" description="Helical" evidence="1">
    <location>
        <begin position="31"/>
        <end position="59"/>
    </location>
</feature>
<accession>A0A1Y3UCQ4</accession>
<evidence type="ECO:0000313" key="2">
    <source>
        <dbReference type="EMBL" id="OUN43130.1"/>
    </source>
</evidence>
<evidence type="ECO:0000256" key="1">
    <source>
        <dbReference type="SAM" id="Phobius"/>
    </source>
</evidence>
<evidence type="ECO:0000313" key="3">
    <source>
        <dbReference type="Proteomes" id="UP000196560"/>
    </source>
</evidence>
<dbReference type="STRING" id="1118060.GCA_000311845_01397"/>
<keyword evidence="1" id="KW-0472">Membrane</keyword>
<keyword evidence="1" id="KW-0812">Transmembrane</keyword>
<sequence>MMFDGQHSAAGSDGTEIVPARQRASRPSGGWLWFVGIGLSVAVMARYPMLGVACLAMGLRTQSERFGAKGLVAGLGISGAVLVAWMVLDGVSNVLFAVPLVGIAAAISALMWKRRAGVTEVSLVVTAAIALCMAVDGFTAFNAGTNLAEVTSAMLMEVARASVGRGVEAELALVSIEPLISVIWPMVYVLSAALDALIAGFGSFLGSVQRPASWGEMPAPGQRLRVPQISLFDAPLWAVGVLALSVLGMGASFAAVPESQVLRTVSVTLFLAVRIIFLIQGLGVILGLLGRWRIGCFGRFAVIMVATWLEVMFVVSIIGLIDVWANFRKLPRDGSHDEAHT</sequence>
<proteinExistence type="predicted"/>
<organism evidence="2 3">
    <name type="scientific">Enorma massiliensis</name>
    <dbReference type="NCBI Taxonomy" id="1472761"/>
    <lineage>
        <taxon>Bacteria</taxon>
        <taxon>Bacillati</taxon>
        <taxon>Actinomycetota</taxon>
        <taxon>Coriobacteriia</taxon>
        <taxon>Coriobacteriales</taxon>
        <taxon>Coriobacteriaceae</taxon>
        <taxon>Enorma</taxon>
    </lineage>
</organism>
<feature type="transmembrane region" description="Helical" evidence="1">
    <location>
        <begin position="229"/>
        <end position="255"/>
    </location>
</feature>
<gene>
    <name evidence="2" type="ORF">B5G21_05125</name>
</gene>
<dbReference type="eggNOG" id="ENOG503494R">
    <property type="taxonomic scope" value="Bacteria"/>
</dbReference>
<feature type="transmembrane region" description="Helical" evidence="1">
    <location>
        <begin position="71"/>
        <end position="88"/>
    </location>
</feature>
<name>A0A1Y3UCQ4_9ACTN</name>